<feature type="region of interest" description="Disordered" evidence="1">
    <location>
        <begin position="200"/>
        <end position="235"/>
    </location>
</feature>
<proteinExistence type="predicted"/>
<organism evidence="3 4">
    <name type="scientific">Georgenia deserti</name>
    <dbReference type="NCBI Taxonomy" id="2093781"/>
    <lineage>
        <taxon>Bacteria</taxon>
        <taxon>Bacillati</taxon>
        <taxon>Actinomycetota</taxon>
        <taxon>Actinomycetes</taxon>
        <taxon>Micrococcales</taxon>
        <taxon>Bogoriellaceae</taxon>
        <taxon>Georgenia</taxon>
    </lineage>
</organism>
<keyword evidence="2" id="KW-0812">Transmembrane</keyword>
<reference evidence="4" key="1">
    <citation type="journal article" date="2019" name="Int. J. Syst. Evol. Microbiol.">
        <title>The Global Catalogue of Microorganisms (GCM) 10K type strain sequencing project: providing services to taxonomists for standard genome sequencing and annotation.</title>
        <authorList>
            <consortium name="The Broad Institute Genomics Platform"/>
            <consortium name="The Broad Institute Genome Sequencing Center for Infectious Disease"/>
            <person name="Wu L."/>
            <person name="Ma J."/>
        </authorList>
    </citation>
    <scope>NUCLEOTIDE SEQUENCE [LARGE SCALE GENOMIC DNA]</scope>
    <source>
        <strain evidence="4">JCM 17130</strain>
    </source>
</reference>
<feature type="compositionally biased region" description="Basic and acidic residues" evidence="1">
    <location>
        <begin position="205"/>
        <end position="215"/>
    </location>
</feature>
<keyword evidence="2" id="KW-1133">Transmembrane helix</keyword>
<dbReference type="Proteomes" id="UP001597277">
    <property type="component" value="Unassembled WGS sequence"/>
</dbReference>
<accession>A0ABW4LBS3</accession>
<evidence type="ECO:0000256" key="2">
    <source>
        <dbReference type="SAM" id="Phobius"/>
    </source>
</evidence>
<sequence length="258" mass="27296">MTVQDTLRGLLRRWYIVVPGLLVAAGLVVWSWQSVPPEYERTSRQLLIPGEASLPVVEEGEANPFLYLSGLDSAADVLVSAVGSEDVVRDVTGPYPGATVEVGRDPHSSGPVVMITVVAQSDDDAGAVMDEMLVRSGQVLANLQQTEEVDAAAQVTISPIAVDSVGEPKERSRLVYAGAAGAGTALMTLVLAAAVDGLARRPRRDGRTRSDRGAPDTDPDPNEATDVQHPGDGFSVEIVKLLDDAATAEARHRESPRP</sequence>
<keyword evidence="2" id="KW-0472">Membrane</keyword>
<gene>
    <name evidence="3" type="ORF">ACFSE6_18155</name>
</gene>
<comment type="caution">
    <text evidence="3">The sequence shown here is derived from an EMBL/GenBank/DDBJ whole genome shotgun (WGS) entry which is preliminary data.</text>
</comment>
<dbReference type="EMBL" id="JBHUEE010000013">
    <property type="protein sequence ID" value="MFD1719772.1"/>
    <property type="molecule type" value="Genomic_DNA"/>
</dbReference>
<name>A0ABW4LBS3_9MICO</name>
<keyword evidence="4" id="KW-1185">Reference proteome</keyword>
<evidence type="ECO:0008006" key="5">
    <source>
        <dbReference type="Google" id="ProtNLM"/>
    </source>
</evidence>
<feature type="transmembrane region" description="Helical" evidence="2">
    <location>
        <begin position="174"/>
        <end position="199"/>
    </location>
</feature>
<evidence type="ECO:0000313" key="4">
    <source>
        <dbReference type="Proteomes" id="UP001597277"/>
    </source>
</evidence>
<feature type="transmembrane region" description="Helical" evidence="2">
    <location>
        <begin position="14"/>
        <end position="32"/>
    </location>
</feature>
<evidence type="ECO:0000313" key="3">
    <source>
        <dbReference type="EMBL" id="MFD1719772.1"/>
    </source>
</evidence>
<evidence type="ECO:0000256" key="1">
    <source>
        <dbReference type="SAM" id="MobiDB-lite"/>
    </source>
</evidence>
<dbReference type="RefSeq" id="WP_388010732.1">
    <property type="nucleotide sequence ID" value="NZ_JBHUEE010000013.1"/>
</dbReference>
<protein>
    <recommendedName>
        <fullName evidence="5">Capsular polysaccharide biosynthesis protein</fullName>
    </recommendedName>
</protein>